<feature type="coiled-coil region" evidence="1">
    <location>
        <begin position="387"/>
        <end position="432"/>
    </location>
</feature>
<protein>
    <submittedName>
        <fullName evidence="3">Uncharacterized protein</fullName>
    </submittedName>
</protein>
<feature type="compositionally biased region" description="Pro residues" evidence="2">
    <location>
        <begin position="598"/>
        <end position="611"/>
    </location>
</feature>
<evidence type="ECO:0000256" key="2">
    <source>
        <dbReference type="SAM" id="MobiDB-lite"/>
    </source>
</evidence>
<feature type="compositionally biased region" description="Low complexity" evidence="2">
    <location>
        <begin position="573"/>
        <end position="597"/>
    </location>
</feature>
<dbReference type="Proteomes" id="UP001141327">
    <property type="component" value="Unassembled WGS sequence"/>
</dbReference>
<sequence length="668" mass="71598">MRSHNTPTCLMQSARLSFSSACMGAAVSPASCVRVTDWMDIAGGESVTSLDSGVGELCFCVTDWTDMAGRLRPTLGVASPPLASGVSTGGGGGTAWKPDAAGGASPGAAAATVLPPIRALQIPGMCARHQQVLVCSHAWSPARGGGAALETPNRAAGQGFVPQGLGPNQLGDAITTYAKYDPALAASAISNSPSSVSRVFLLPNHPHAVQPSAISNSPSSCASSVFVFFLPNFVPIQLTPGGGGTAVFPSLPGRHTPAPSMPTLQDIVHDAELEALLSATPRDGQQAGAQAAVTSRSLSDTQEDSGHHEGRGLTPEQYQTALDEVWTMLEAPLGVRLEMAIKYTTPEFHPRLDRALHLWRKCAKAIVARERLLRNFTRFEEIATDPRAVARLTAAQLKEREEELEQRRRRFYRKFREHKSRCEREIGRLQAELQERVTFQMESDDGHPSLLCVVGVGVGYDVILCKQGRGYLEKMESDDGHPSLLCVDGVDGDVLCKQGREYLEKMESNDGHSSLFCVVDVGYDVVILYTQGREYLEKMESDVADALEEVETRWAELAADHPALLRGPEDDNSSSAGSDSYASTPTAAATPTTATPKTPQPSPFSRPPQPPSKCLTALADDRHIPPPTHHPTPACPSLRRPDRTGRRSACMVIDHTPFGCPCSGTGRR</sequence>
<comment type="caution">
    <text evidence="3">The sequence shown here is derived from an EMBL/GenBank/DDBJ whole genome shotgun (WGS) entry which is preliminary data.</text>
</comment>
<evidence type="ECO:0000313" key="4">
    <source>
        <dbReference type="Proteomes" id="UP001141327"/>
    </source>
</evidence>
<reference evidence="3" key="1">
    <citation type="journal article" date="2022" name="bioRxiv">
        <title>Genomics of Preaxostyla Flagellates Illuminates Evolutionary Transitions and the Path Towards Mitochondrial Loss.</title>
        <authorList>
            <person name="Novak L.V.F."/>
            <person name="Treitli S.C."/>
            <person name="Pyrih J."/>
            <person name="Halakuc P."/>
            <person name="Pipaliya S.V."/>
            <person name="Vacek V."/>
            <person name="Brzon O."/>
            <person name="Soukal P."/>
            <person name="Eme L."/>
            <person name="Dacks J.B."/>
            <person name="Karnkowska A."/>
            <person name="Elias M."/>
            <person name="Hampl V."/>
        </authorList>
    </citation>
    <scope>NUCLEOTIDE SEQUENCE</scope>
    <source>
        <strain evidence="3">RCP-MX</strain>
    </source>
</reference>
<feature type="region of interest" description="Disordered" evidence="2">
    <location>
        <begin position="561"/>
        <end position="648"/>
    </location>
</feature>
<dbReference type="PANTHER" id="PTHR16078">
    <property type="entry name" value="COILED-COIL DOMAIN-CONTAINING PROTEIN 87"/>
    <property type="match status" value="1"/>
</dbReference>
<dbReference type="InterPro" id="IPR037383">
    <property type="entry name" value="CCDC87"/>
</dbReference>
<dbReference type="EMBL" id="JAPMOS010000002">
    <property type="protein sequence ID" value="KAJ4462566.1"/>
    <property type="molecule type" value="Genomic_DNA"/>
</dbReference>
<name>A0ABQ8UTV8_9EUKA</name>
<evidence type="ECO:0000313" key="3">
    <source>
        <dbReference type="EMBL" id="KAJ4462566.1"/>
    </source>
</evidence>
<proteinExistence type="predicted"/>
<dbReference type="PANTHER" id="PTHR16078:SF1">
    <property type="entry name" value="COILED-COIL DOMAIN-CONTAINING PROTEIN 87"/>
    <property type="match status" value="1"/>
</dbReference>
<feature type="region of interest" description="Disordered" evidence="2">
    <location>
        <begin position="280"/>
        <end position="316"/>
    </location>
</feature>
<keyword evidence="4" id="KW-1185">Reference proteome</keyword>
<organism evidence="3 4">
    <name type="scientific">Paratrimastix pyriformis</name>
    <dbReference type="NCBI Taxonomy" id="342808"/>
    <lineage>
        <taxon>Eukaryota</taxon>
        <taxon>Metamonada</taxon>
        <taxon>Preaxostyla</taxon>
        <taxon>Paratrimastigidae</taxon>
        <taxon>Paratrimastix</taxon>
    </lineage>
</organism>
<feature type="compositionally biased region" description="Pro residues" evidence="2">
    <location>
        <begin position="625"/>
        <end position="634"/>
    </location>
</feature>
<accession>A0ABQ8UTV8</accession>
<evidence type="ECO:0000256" key="1">
    <source>
        <dbReference type="SAM" id="Coils"/>
    </source>
</evidence>
<keyword evidence="1" id="KW-0175">Coiled coil</keyword>
<gene>
    <name evidence="3" type="ORF">PAPYR_543</name>
</gene>